<reference evidence="1 2" key="1">
    <citation type="submission" date="2024-03" db="EMBL/GenBank/DDBJ databases">
        <title>The Acrasis kona genome and developmental transcriptomes reveal deep origins of eukaryotic multicellular pathways.</title>
        <authorList>
            <person name="Sheikh S."/>
            <person name="Fu C.-J."/>
            <person name="Brown M.W."/>
            <person name="Baldauf S.L."/>
        </authorList>
    </citation>
    <scope>NUCLEOTIDE SEQUENCE [LARGE SCALE GENOMIC DNA]</scope>
    <source>
        <strain evidence="1 2">ATCC MYA-3509</strain>
    </source>
</reference>
<comment type="caution">
    <text evidence="1">The sequence shown here is derived from an EMBL/GenBank/DDBJ whole genome shotgun (WGS) entry which is preliminary data.</text>
</comment>
<evidence type="ECO:0000313" key="2">
    <source>
        <dbReference type="Proteomes" id="UP001431209"/>
    </source>
</evidence>
<dbReference type="InterPro" id="IPR052648">
    <property type="entry name" value="Ser-tRNA(Sec)_kinase"/>
</dbReference>
<name>A0AAW2YPK2_9EUKA</name>
<dbReference type="PANTHER" id="PTHR20873">
    <property type="entry name" value="L-SERYL-TRNA(SEC) KINASE"/>
    <property type="match status" value="1"/>
</dbReference>
<proteinExistence type="predicted"/>
<accession>A0AAW2YPK2</accession>
<dbReference type="Gene3D" id="3.40.50.300">
    <property type="entry name" value="P-loop containing nucleotide triphosphate hydrolases"/>
    <property type="match status" value="1"/>
</dbReference>
<dbReference type="Proteomes" id="UP001431209">
    <property type="component" value="Unassembled WGS sequence"/>
</dbReference>
<dbReference type="AlphaFoldDB" id="A0AAW2YPK2"/>
<keyword evidence="2" id="KW-1185">Reference proteome</keyword>
<dbReference type="EMBL" id="JAOPGA020000467">
    <property type="protein sequence ID" value="KAL0478755.1"/>
    <property type="molecule type" value="Genomic_DNA"/>
</dbReference>
<keyword evidence="1" id="KW-0418">Kinase</keyword>
<dbReference type="SUPFAM" id="SSF52540">
    <property type="entry name" value="P-loop containing nucleoside triphosphate hydrolases"/>
    <property type="match status" value="1"/>
</dbReference>
<dbReference type="InterPro" id="IPR027417">
    <property type="entry name" value="P-loop_NTPase"/>
</dbReference>
<evidence type="ECO:0000313" key="1">
    <source>
        <dbReference type="EMBL" id="KAL0478755.1"/>
    </source>
</evidence>
<keyword evidence="1" id="KW-0808">Transferase</keyword>
<sequence length="270" mass="31238">MVVLAMICGLPGSGKTTLCEFYKNNHQDVIHICFDHLHKELYGDSFVPEQWKQCRHDMFLLVEKILGINNLPNTKIDEYISKYNFLEAMTETTTVLVDDNFYYQSMRRSYKRSCAENSCRLLIVELLAPIQLCISRNQQRALHSVVPTDVITSMQEKKCSSASFIDVTNLSTEQAAQHLHTLIDMATVPKTKTVDEYQRLQDKIETSKNLTHQMDILLRKRIGVLIQTRKHDPCFIKNVNAHKKKLLQQYSSDPNSFNPLHMLDLYANEL</sequence>
<dbReference type="Pfam" id="PF13671">
    <property type="entry name" value="AAA_33"/>
    <property type="match status" value="1"/>
</dbReference>
<dbReference type="PANTHER" id="PTHR20873:SF0">
    <property type="entry name" value="L-SERYL-TRNA(SEC) KINASE"/>
    <property type="match status" value="1"/>
</dbReference>
<organism evidence="1 2">
    <name type="scientific">Acrasis kona</name>
    <dbReference type="NCBI Taxonomy" id="1008807"/>
    <lineage>
        <taxon>Eukaryota</taxon>
        <taxon>Discoba</taxon>
        <taxon>Heterolobosea</taxon>
        <taxon>Tetramitia</taxon>
        <taxon>Eutetramitia</taxon>
        <taxon>Acrasidae</taxon>
        <taxon>Acrasis</taxon>
    </lineage>
</organism>
<protein>
    <submittedName>
        <fullName evidence="1">L-seryl-tRNA kinase</fullName>
    </submittedName>
</protein>
<dbReference type="GO" id="GO:0016301">
    <property type="term" value="F:kinase activity"/>
    <property type="evidence" value="ECO:0007669"/>
    <property type="project" value="UniProtKB-KW"/>
</dbReference>
<dbReference type="GO" id="GO:0000049">
    <property type="term" value="F:tRNA binding"/>
    <property type="evidence" value="ECO:0007669"/>
    <property type="project" value="TreeGrafter"/>
</dbReference>
<gene>
    <name evidence="1" type="ORF">AKO1_008334</name>
</gene>